<evidence type="ECO:0000313" key="3">
    <source>
        <dbReference type="EMBL" id="VAX25685.1"/>
    </source>
</evidence>
<name>A0A3B1D230_9ZZZZ</name>
<feature type="transmembrane region" description="Helical" evidence="1">
    <location>
        <begin position="6"/>
        <end position="21"/>
    </location>
</feature>
<reference evidence="3" key="1">
    <citation type="submission" date="2018-06" db="EMBL/GenBank/DDBJ databases">
        <authorList>
            <person name="Zhirakovskaya E."/>
        </authorList>
    </citation>
    <scope>NUCLEOTIDE SEQUENCE</scope>
</reference>
<sequence>MDDTATIMWAMLFGAIGVGFIM</sequence>
<keyword evidence="1" id="KW-0812">Transmembrane</keyword>
<dbReference type="AlphaFoldDB" id="A0A3B1D230"/>
<organism evidence="3">
    <name type="scientific">hydrothermal vent metagenome</name>
    <dbReference type="NCBI Taxonomy" id="652676"/>
    <lineage>
        <taxon>unclassified sequences</taxon>
        <taxon>metagenomes</taxon>
        <taxon>ecological metagenomes</taxon>
    </lineage>
</organism>
<accession>A0A3B1D230</accession>
<keyword evidence="1" id="KW-0472">Membrane</keyword>
<evidence type="ECO:0000256" key="1">
    <source>
        <dbReference type="SAM" id="Phobius"/>
    </source>
</evidence>
<keyword evidence="1" id="KW-1133">Transmembrane helix</keyword>
<feature type="non-terminal residue" evidence="3">
    <location>
        <position position="22"/>
    </location>
</feature>
<evidence type="ECO:0000313" key="2">
    <source>
        <dbReference type="EMBL" id="VAX21435.1"/>
    </source>
</evidence>
<dbReference type="EMBL" id="UOGB01000205">
    <property type="protein sequence ID" value="VAX21435.1"/>
    <property type="molecule type" value="Genomic_DNA"/>
</dbReference>
<gene>
    <name evidence="2" type="ORF">MNBD_NITROSPINAE03-328</name>
    <name evidence="3" type="ORF">MNBD_NITROSPINAE04-2533</name>
</gene>
<proteinExistence type="predicted"/>
<protein>
    <submittedName>
        <fullName evidence="3">Uncharacterized protein</fullName>
    </submittedName>
</protein>
<dbReference type="EMBL" id="UOGA01000310">
    <property type="protein sequence ID" value="VAX25685.1"/>
    <property type="molecule type" value="Genomic_DNA"/>
</dbReference>